<keyword evidence="5" id="KW-0175">Coiled coil</keyword>
<feature type="coiled-coil region" evidence="5">
    <location>
        <begin position="61"/>
        <end position="95"/>
    </location>
</feature>
<keyword evidence="1" id="KW-1003">Cell membrane</keyword>
<evidence type="ECO:0000256" key="4">
    <source>
        <dbReference type="ARBA" id="ARBA00023136"/>
    </source>
</evidence>
<dbReference type="InterPro" id="IPR010445">
    <property type="entry name" value="LapA_dom"/>
</dbReference>
<keyword evidence="2 6" id="KW-0812">Transmembrane</keyword>
<evidence type="ECO:0000256" key="2">
    <source>
        <dbReference type="ARBA" id="ARBA00022692"/>
    </source>
</evidence>
<gene>
    <name evidence="8" type="ORF">NFI95_06360</name>
</gene>
<dbReference type="Proteomes" id="UP001524587">
    <property type="component" value="Unassembled WGS sequence"/>
</dbReference>
<organism evidence="8 9">
    <name type="scientific">Endosaccharibacter trunci</name>
    <dbReference type="NCBI Taxonomy" id="2812733"/>
    <lineage>
        <taxon>Bacteria</taxon>
        <taxon>Pseudomonadati</taxon>
        <taxon>Pseudomonadota</taxon>
        <taxon>Alphaproteobacteria</taxon>
        <taxon>Acetobacterales</taxon>
        <taxon>Acetobacteraceae</taxon>
        <taxon>Endosaccharibacter</taxon>
    </lineage>
</organism>
<dbReference type="EMBL" id="JAMSKV010000004">
    <property type="protein sequence ID" value="MCQ8278068.1"/>
    <property type="molecule type" value="Genomic_DNA"/>
</dbReference>
<feature type="transmembrane region" description="Helical" evidence="6">
    <location>
        <begin position="37"/>
        <end position="59"/>
    </location>
</feature>
<evidence type="ECO:0000256" key="3">
    <source>
        <dbReference type="ARBA" id="ARBA00022989"/>
    </source>
</evidence>
<proteinExistence type="predicted"/>
<evidence type="ECO:0000259" key="7">
    <source>
        <dbReference type="Pfam" id="PF06305"/>
    </source>
</evidence>
<dbReference type="Pfam" id="PF06305">
    <property type="entry name" value="LapA_dom"/>
    <property type="match status" value="1"/>
</dbReference>
<feature type="domain" description="Lipopolysaccharide assembly protein A" evidence="7">
    <location>
        <begin position="34"/>
        <end position="82"/>
    </location>
</feature>
<evidence type="ECO:0000256" key="1">
    <source>
        <dbReference type="ARBA" id="ARBA00022475"/>
    </source>
</evidence>
<accession>A0ABT1W5A8</accession>
<dbReference type="RefSeq" id="WP_422863531.1">
    <property type="nucleotide sequence ID" value="NZ_JAMSKV010000004.1"/>
</dbReference>
<evidence type="ECO:0000313" key="8">
    <source>
        <dbReference type="EMBL" id="MCQ8278068.1"/>
    </source>
</evidence>
<evidence type="ECO:0000313" key="9">
    <source>
        <dbReference type="Proteomes" id="UP001524587"/>
    </source>
</evidence>
<evidence type="ECO:0000256" key="6">
    <source>
        <dbReference type="SAM" id="Phobius"/>
    </source>
</evidence>
<sequence>MLRLIMMLPFLIVLVAFVLMNQTPSSMELPSLSWQSSAGAIALISAGVFFVLGALLVWFSELGQRRRARRAEQQVKQLEAKLADLHAQMSQAVAQHSTTYATTPAAIPASSPYLAP</sequence>
<comment type="caution">
    <text evidence="8">The sequence shown here is derived from an EMBL/GenBank/DDBJ whole genome shotgun (WGS) entry which is preliminary data.</text>
</comment>
<keyword evidence="3 6" id="KW-1133">Transmembrane helix</keyword>
<protein>
    <submittedName>
        <fullName evidence="8">Lipopolysaccharide assembly protein LapA domain-containing protein</fullName>
    </submittedName>
</protein>
<keyword evidence="4 6" id="KW-0472">Membrane</keyword>
<keyword evidence="9" id="KW-1185">Reference proteome</keyword>
<evidence type="ECO:0000256" key="5">
    <source>
        <dbReference type="SAM" id="Coils"/>
    </source>
</evidence>
<name>A0ABT1W5A8_9PROT</name>
<reference evidence="8 9" key="1">
    <citation type="submission" date="2022-06" db="EMBL/GenBank/DDBJ databases">
        <title>Endosaccharibacter gen. nov., sp. nov., endophytic bacteria isolated from sugarcane.</title>
        <authorList>
            <person name="Pitiwittayakul N."/>
            <person name="Yukphan P."/>
            <person name="Charoenyingcharoen P."/>
            <person name="Tanasupawat S."/>
        </authorList>
    </citation>
    <scope>NUCLEOTIDE SEQUENCE [LARGE SCALE GENOMIC DNA]</scope>
    <source>
        <strain evidence="8 9">KSS8</strain>
    </source>
</reference>